<organism evidence="2 3">
    <name type="scientific">Anguilla anguilla</name>
    <name type="common">European freshwater eel</name>
    <name type="synonym">Muraena anguilla</name>
    <dbReference type="NCBI Taxonomy" id="7936"/>
    <lineage>
        <taxon>Eukaryota</taxon>
        <taxon>Metazoa</taxon>
        <taxon>Chordata</taxon>
        <taxon>Craniata</taxon>
        <taxon>Vertebrata</taxon>
        <taxon>Euteleostomi</taxon>
        <taxon>Actinopterygii</taxon>
        <taxon>Neopterygii</taxon>
        <taxon>Teleostei</taxon>
        <taxon>Anguilliformes</taxon>
        <taxon>Anguillidae</taxon>
        <taxon>Anguilla</taxon>
    </lineage>
</organism>
<evidence type="ECO:0000313" key="2">
    <source>
        <dbReference type="EMBL" id="KAG5854175.1"/>
    </source>
</evidence>
<protein>
    <submittedName>
        <fullName evidence="2">Uncharacterized protein</fullName>
    </submittedName>
</protein>
<sequence length="57" mass="6612">MNLPLWILNLKTEEQDCTATRTSHQNRKTLRNRGGHKSRKQGTNEESLAPVTSTHYY</sequence>
<gene>
    <name evidence="2" type="ORF">ANANG_G00034880</name>
</gene>
<keyword evidence="3" id="KW-1185">Reference proteome</keyword>
<evidence type="ECO:0000256" key="1">
    <source>
        <dbReference type="SAM" id="MobiDB-lite"/>
    </source>
</evidence>
<accession>A0A9D3S461</accession>
<dbReference type="AlphaFoldDB" id="A0A9D3S461"/>
<dbReference type="Proteomes" id="UP001044222">
    <property type="component" value="Unassembled WGS sequence"/>
</dbReference>
<dbReference type="EMBL" id="JAFIRN010000002">
    <property type="protein sequence ID" value="KAG5854175.1"/>
    <property type="molecule type" value="Genomic_DNA"/>
</dbReference>
<feature type="region of interest" description="Disordered" evidence="1">
    <location>
        <begin position="17"/>
        <end position="57"/>
    </location>
</feature>
<evidence type="ECO:0000313" key="3">
    <source>
        <dbReference type="Proteomes" id="UP001044222"/>
    </source>
</evidence>
<name>A0A9D3S461_ANGAN</name>
<comment type="caution">
    <text evidence="2">The sequence shown here is derived from an EMBL/GenBank/DDBJ whole genome shotgun (WGS) entry which is preliminary data.</text>
</comment>
<reference evidence="2" key="1">
    <citation type="submission" date="2021-01" db="EMBL/GenBank/DDBJ databases">
        <title>A chromosome-scale assembly of European eel, Anguilla anguilla.</title>
        <authorList>
            <person name="Henkel C."/>
            <person name="Jong-Raadsen S.A."/>
            <person name="Dufour S."/>
            <person name="Weltzien F.-A."/>
            <person name="Palstra A.P."/>
            <person name="Pelster B."/>
            <person name="Spaink H.P."/>
            <person name="Van Den Thillart G.E."/>
            <person name="Jansen H."/>
            <person name="Zahm M."/>
            <person name="Klopp C."/>
            <person name="Cedric C."/>
            <person name="Louis A."/>
            <person name="Berthelot C."/>
            <person name="Parey E."/>
            <person name="Roest Crollius H."/>
            <person name="Montfort J."/>
            <person name="Robinson-Rechavi M."/>
            <person name="Bucao C."/>
            <person name="Bouchez O."/>
            <person name="Gislard M."/>
            <person name="Lluch J."/>
            <person name="Milhes M."/>
            <person name="Lampietro C."/>
            <person name="Lopez Roques C."/>
            <person name="Donnadieu C."/>
            <person name="Braasch I."/>
            <person name="Desvignes T."/>
            <person name="Postlethwait J."/>
            <person name="Bobe J."/>
            <person name="Guiguen Y."/>
            <person name="Dirks R."/>
        </authorList>
    </citation>
    <scope>NUCLEOTIDE SEQUENCE</scope>
    <source>
        <strain evidence="2">Tag_6206</strain>
        <tissue evidence="2">Liver</tissue>
    </source>
</reference>
<feature type="compositionally biased region" description="Polar residues" evidence="1">
    <location>
        <begin position="44"/>
        <end position="57"/>
    </location>
</feature>
<proteinExistence type="predicted"/>
<feature type="compositionally biased region" description="Basic residues" evidence="1">
    <location>
        <begin position="24"/>
        <end position="40"/>
    </location>
</feature>